<proteinExistence type="predicted"/>
<feature type="compositionally biased region" description="Basic and acidic residues" evidence="1">
    <location>
        <begin position="171"/>
        <end position="180"/>
    </location>
</feature>
<evidence type="ECO:0000313" key="3">
    <source>
        <dbReference type="Proteomes" id="UP001066276"/>
    </source>
</evidence>
<feature type="compositionally biased region" description="Low complexity" evidence="1">
    <location>
        <begin position="12"/>
        <end position="23"/>
    </location>
</feature>
<feature type="region of interest" description="Disordered" evidence="1">
    <location>
        <begin position="89"/>
        <end position="180"/>
    </location>
</feature>
<evidence type="ECO:0000313" key="2">
    <source>
        <dbReference type="EMBL" id="KAJ1118760.1"/>
    </source>
</evidence>
<comment type="caution">
    <text evidence="2">The sequence shown here is derived from an EMBL/GenBank/DDBJ whole genome shotgun (WGS) entry which is preliminary data.</text>
</comment>
<dbReference type="Proteomes" id="UP001066276">
    <property type="component" value="Chromosome 8"/>
</dbReference>
<sequence length="180" mass="19689">MRSTTTAASPVRSSRSSDLGLLRAETRGTFRPQNCVRGVWVCDGPHSADPEKEYPWGTAGSSDADPEEVGAAEAWIHPTGTEHLRVLKPRRGKVREGSFSPGGEETRTENETEGEVLMWSTGGGGCREGDEPSFTRALRAEDNWEEQRSGQARHILGRTWPSQVRPTTEMGHGEEGEDGK</sequence>
<feature type="compositionally biased region" description="Basic and acidic residues" evidence="1">
    <location>
        <begin position="138"/>
        <end position="148"/>
    </location>
</feature>
<reference evidence="2" key="1">
    <citation type="journal article" date="2022" name="bioRxiv">
        <title>Sequencing and chromosome-scale assembly of the giantPleurodeles waltlgenome.</title>
        <authorList>
            <person name="Brown T."/>
            <person name="Elewa A."/>
            <person name="Iarovenko S."/>
            <person name="Subramanian E."/>
            <person name="Araus A.J."/>
            <person name="Petzold A."/>
            <person name="Susuki M."/>
            <person name="Suzuki K.-i.T."/>
            <person name="Hayashi T."/>
            <person name="Toyoda A."/>
            <person name="Oliveira C."/>
            <person name="Osipova E."/>
            <person name="Leigh N.D."/>
            <person name="Simon A."/>
            <person name="Yun M.H."/>
        </authorList>
    </citation>
    <scope>NUCLEOTIDE SEQUENCE</scope>
    <source>
        <strain evidence="2">20211129_DDA</strain>
        <tissue evidence="2">Liver</tissue>
    </source>
</reference>
<feature type="region of interest" description="Disordered" evidence="1">
    <location>
        <begin position="1"/>
        <end position="27"/>
    </location>
</feature>
<organism evidence="2 3">
    <name type="scientific">Pleurodeles waltl</name>
    <name type="common">Iberian ribbed newt</name>
    <dbReference type="NCBI Taxonomy" id="8319"/>
    <lineage>
        <taxon>Eukaryota</taxon>
        <taxon>Metazoa</taxon>
        <taxon>Chordata</taxon>
        <taxon>Craniata</taxon>
        <taxon>Vertebrata</taxon>
        <taxon>Euteleostomi</taxon>
        <taxon>Amphibia</taxon>
        <taxon>Batrachia</taxon>
        <taxon>Caudata</taxon>
        <taxon>Salamandroidea</taxon>
        <taxon>Salamandridae</taxon>
        <taxon>Pleurodelinae</taxon>
        <taxon>Pleurodeles</taxon>
    </lineage>
</organism>
<gene>
    <name evidence="2" type="ORF">NDU88_006947</name>
</gene>
<feature type="region of interest" description="Disordered" evidence="1">
    <location>
        <begin position="46"/>
        <end position="69"/>
    </location>
</feature>
<accession>A0AAV7P0V1</accession>
<protein>
    <submittedName>
        <fullName evidence="2">Uncharacterized protein</fullName>
    </submittedName>
</protein>
<dbReference type="AlphaFoldDB" id="A0AAV7P0V1"/>
<dbReference type="EMBL" id="JANPWB010000012">
    <property type="protein sequence ID" value="KAJ1118760.1"/>
    <property type="molecule type" value="Genomic_DNA"/>
</dbReference>
<evidence type="ECO:0000256" key="1">
    <source>
        <dbReference type="SAM" id="MobiDB-lite"/>
    </source>
</evidence>
<name>A0AAV7P0V1_PLEWA</name>
<keyword evidence="3" id="KW-1185">Reference proteome</keyword>